<dbReference type="PANTHER" id="PTHR44757">
    <property type="entry name" value="DIGUANYLATE CYCLASE DGCP"/>
    <property type="match status" value="1"/>
</dbReference>
<evidence type="ECO:0000313" key="9">
    <source>
        <dbReference type="Proteomes" id="UP000324285"/>
    </source>
</evidence>
<dbReference type="Pfam" id="PF00990">
    <property type="entry name" value="GGDEF"/>
    <property type="match status" value="1"/>
</dbReference>
<dbReference type="SMART" id="SM00052">
    <property type="entry name" value="EAL"/>
    <property type="match status" value="1"/>
</dbReference>
<keyword evidence="2" id="KW-0973">c-di-GMP</keyword>
<dbReference type="PROSITE" id="PS50887">
    <property type="entry name" value="GGDEF"/>
    <property type="match status" value="1"/>
</dbReference>
<dbReference type="Gene3D" id="3.30.70.270">
    <property type="match status" value="1"/>
</dbReference>
<feature type="transmembrane region" description="Helical" evidence="3">
    <location>
        <begin position="20"/>
        <end position="41"/>
    </location>
</feature>
<dbReference type="SUPFAM" id="SSF55785">
    <property type="entry name" value="PYP-like sensor domain (PAS domain)"/>
    <property type="match status" value="1"/>
</dbReference>
<dbReference type="InterPro" id="IPR000160">
    <property type="entry name" value="GGDEF_dom"/>
</dbReference>
<dbReference type="CDD" id="cd01949">
    <property type="entry name" value="GGDEF"/>
    <property type="match status" value="1"/>
</dbReference>
<reference evidence="8" key="1">
    <citation type="submission" date="2021-02" db="EMBL/GenBank/DDBJ databases">
        <title>Strain Y2R2, a novel species of the genus Halomonas.</title>
        <authorList>
            <person name="Huang H."/>
        </authorList>
    </citation>
    <scope>NUCLEOTIDE SEQUENCE</scope>
    <source>
        <strain evidence="8">Y2R2</strain>
    </source>
</reference>
<dbReference type="InterPro" id="IPR005330">
    <property type="entry name" value="MHYT_dom"/>
</dbReference>
<dbReference type="NCBIfam" id="TIGR00254">
    <property type="entry name" value="GGDEF"/>
    <property type="match status" value="1"/>
</dbReference>
<dbReference type="OrthoDB" id="9816034at2"/>
<dbReference type="PROSITE" id="PS50883">
    <property type="entry name" value="EAL"/>
    <property type="match status" value="1"/>
</dbReference>
<dbReference type="InterPro" id="IPR043128">
    <property type="entry name" value="Rev_trsase/Diguanyl_cyclase"/>
</dbReference>
<dbReference type="Pfam" id="PF00563">
    <property type="entry name" value="EAL"/>
    <property type="match status" value="1"/>
</dbReference>
<dbReference type="GO" id="GO:0006355">
    <property type="term" value="P:regulation of DNA-templated transcription"/>
    <property type="evidence" value="ECO:0007669"/>
    <property type="project" value="InterPro"/>
</dbReference>
<dbReference type="GO" id="GO:0016020">
    <property type="term" value="C:membrane"/>
    <property type="evidence" value="ECO:0007669"/>
    <property type="project" value="UniProtKB-UniRule"/>
</dbReference>
<dbReference type="Gene3D" id="3.20.20.450">
    <property type="entry name" value="EAL domain"/>
    <property type="match status" value="1"/>
</dbReference>
<feature type="transmembrane region" description="Helical" evidence="3">
    <location>
        <begin position="231"/>
        <end position="254"/>
    </location>
</feature>
<dbReference type="NCBIfam" id="TIGR00229">
    <property type="entry name" value="sensory_box"/>
    <property type="match status" value="1"/>
</dbReference>
<dbReference type="InterPro" id="IPR052155">
    <property type="entry name" value="Biofilm_reg_signaling"/>
</dbReference>
<dbReference type="CDD" id="cd01948">
    <property type="entry name" value="EAL"/>
    <property type="match status" value="1"/>
</dbReference>
<name>A0A5C1NNR1_9GAMM</name>
<evidence type="ECO:0000259" key="7">
    <source>
        <dbReference type="PROSITE" id="PS50924"/>
    </source>
</evidence>
<sequence length="867" mass="95168">MYPTFITHPQITQAIQSEHAGWLVFLSWVVALTTVYASIVMSERSRTTFSAGYRRLGWIGGGVMMGLGIWSLHITGMLAYQFPFPVHHRLGLTLTALIPATLAGGVAQYAMSRPSAPVWQQAIAGCLFSLGIIIVHYVGFLAIDMPATLYLATIPTILASIATLVLGAATLAAFHDARQLPTFKGFNIGLIFIGVMMAAVMCGIHYLYMHAVYFLPLIEGVNPELFSDNDALLAAIVAVVSTLLALGALTSVLVERKQQSSIKILQDTQHRLEEVLDSMHDGVILLDKRARVVMCNHSFESLTGLCLADLQNRSLLRLSSVLRIDHQRGDILRSLRQSGVWAGDVEVRAIQGHRLPARLSINQVLAGDGDSGGDATTYPASSYNTSGHNVASYNAASYYVATLSDTTAHHDAQRRLHYQAHHDALTDLPNRIALCERIQSLQLSSGDSGRHVMLLLVDIDNFKGINGSLGQATGDRLLRALAARLKPWARHARDLARFSSNEFALLYEGLSADVEKAEVQARTKASSVLNALNGDYSIAGERHTCRVSGGFLTFRGSQWSSEELLKYAGLALLGGKSEGTQRPCAFVPDMVERMNSRLRLERQLQDAIQSEQLRLYLQAQVDDSGTLLGAEALVRWEHPEHGLIAPSAFIEVAEDTGQIVELGSWVLRQACHTLAEWQRHPGRRQWQLSVNVSMREFQRQDFIDTIRQTLETSGAPPTHLTLELTESLMLGDNYPVIDVLTQLRAIGVRLSIDDFGTGYSSLSHLKSLPLDVLKIDSTFVRDLGDDPNTAPIVETIITLARTLGLDVIAEGVETPQQKQRLIELGCQRFQGYLFSAPLPVDEFVARFEADDIARTPPPSSTGTNTLR</sequence>
<keyword evidence="3" id="KW-0812">Transmembrane</keyword>
<evidence type="ECO:0000259" key="4">
    <source>
        <dbReference type="PROSITE" id="PS50112"/>
    </source>
</evidence>
<dbReference type="RefSeq" id="WP_149286591.1">
    <property type="nucleotide sequence ID" value="NZ_CP038437.2"/>
</dbReference>
<feature type="transmembrane region" description="Helical" evidence="3">
    <location>
        <begin position="90"/>
        <end position="110"/>
    </location>
</feature>
<dbReference type="InterPro" id="IPR029787">
    <property type="entry name" value="Nucleotide_cyclase"/>
</dbReference>
<dbReference type="GO" id="GO:0071111">
    <property type="term" value="F:cyclic-guanylate-specific phosphodiesterase activity"/>
    <property type="evidence" value="ECO:0007669"/>
    <property type="project" value="UniProtKB-EC"/>
</dbReference>
<accession>A0A5C1NNR1</accession>
<evidence type="ECO:0000259" key="6">
    <source>
        <dbReference type="PROSITE" id="PS50887"/>
    </source>
</evidence>
<evidence type="ECO:0000256" key="1">
    <source>
        <dbReference type="ARBA" id="ARBA00012282"/>
    </source>
</evidence>
<dbReference type="InterPro" id="IPR000014">
    <property type="entry name" value="PAS"/>
</dbReference>
<dbReference type="PROSITE" id="PS50924">
    <property type="entry name" value="MHYT"/>
    <property type="match status" value="1"/>
</dbReference>
<organism evidence="8 9">
    <name type="scientific">Halomonas binhaiensis</name>
    <dbReference type="NCBI Taxonomy" id="2562282"/>
    <lineage>
        <taxon>Bacteria</taxon>
        <taxon>Pseudomonadati</taxon>
        <taxon>Pseudomonadota</taxon>
        <taxon>Gammaproteobacteria</taxon>
        <taxon>Oceanospirillales</taxon>
        <taxon>Halomonadaceae</taxon>
        <taxon>Halomonas</taxon>
    </lineage>
</organism>
<feature type="transmembrane region" description="Helical" evidence="3">
    <location>
        <begin position="122"/>
        <end position="143"/>
    </location>
</feature>
<dbReference type="FunFam" id="3.20.20.450:FF:000001">
    <property type="entry name" value="Cyclic di-GMP phosphodiesterase yahA"/>
    <property type="match status" value="1"/>
</dbReference>
<dbReference type="AlphaFoldDB" id="A0A5C1NNR1"/>
<dbReference type="SUPFAM" id="SSF55073">
    <property type="entry name" value="Nucleotide cyclase"/>
    <property type="match status" value="1"/>
</dbReference>
<dbReference type="SMART" id="SM00091">
    <property type="entry name" value="PAS"/>
    <property type="match status" value="1"/>
</dbReference>
<feature type="transmembrane region" description="Helical" evidence="3">
    <location>
        <begin position="149"/>
        <end position="174"/>
    </location>
</feature>
<dbReference type="PANTHER" id="PTHR44757:SF2">
    <property type="entry name" value="BIOFILM ARCHITECTURE MAINTENANCE PROTEIN MBAA"/>
    <property type="match status" value="1"/>
</dbReference>
<evidence type="ECO:0000259" key="5">
    <source>
        <dbReference type="PROSITE" id="PS50883"/>
    </source>
</evidence>
<evidence type="ECO:0000256" key="2">
    <source>
        <dbReference type="ARBA" id="ARBA00022636"/>
    </source>
</evidence>
<dbReference type="InterPro" id="IPR001633">
    <property type="entry name" value="EAL_dom"/>
</dbReference>
<feature type="domain" description="GGDEF" evidence="6">
    <location>
        <begin position="450"/>
        <end position="588"/>
    </location>
</feature>
<dbReference type="SUPFAM" id="SSF141868">
    <property type="entry name" value="EAL domain-like"/>
    <property type="match status" value="1"/>
</dbReference>
<keyword evidence="9" id="KW-1185">Reference proteome</keyword>
<dbReference type="InterPro" id="IPR035965">
    <property type="entry name" value="PAS-like_dom_sf"/>
</dbReference>
<feature type="transmembrane region" description="Helical" evidence="3">
    <location>
        <begin position="186"/>
        <end position="208"/>
    </location>
</feature>
<feature type="domain" description="EAL" evidence="5">
    <location>
        <begin position="597"/>
        <end position="851"/>
    </location>
</feature>
<evidence type="ECO:0000313" key="8">
    <source>
        <dbReference type="EMBL" id="QEM83469.1"/>
    </source>
</evidence>
<protein>
    <recommendedName>
        <fullName evidence="1">cyclic-guanylate-specific phosphodiesterase</fullName>
        <ecNumber evidence="1">3.1.4.52</ecNumber>
    </recommendedName>
</protein>
<evidence type="ECO:0000256" key="3">
    <source>
        <dbReference type="PROSITE-ProRule" id="PRU00244"/>
    </source>
</evidence>
<dbReference type="CDD" id="cd00130">
    <property type="entry name" value="PAS"/>
    <property type="match status" value="1"/>
</dbReference>
<feature type="domain" description="PAS" evidence="4">
    <location>
        <begin position="268"/>
        <end position="316"/>
    </location>
</feature>
<keyword evidence="3" id="KW-1133">Transmembrane helix</keyword>
<dbReference type="InterPro" id="IPR013767">
    <property type="entry name" value="PAS_fold"/>
</dbReference>
<dbReference type="Pfam" id="PF03707">
    <property type="entry name" value="MHYT"/>
    <property type="match status" value="1"/>
</dbReference>
<dbReference type="EMBL" id="CP038437">
    <property type="protein sequence ID" value="QEM83469.1"/>
    <property type="molecule type" value="Genomic_DNA"/>
</dbReference>
<dbReference type="Proteomes" id="UP000324285">
    <property type="component" value="Chromosome"/>
</dbReference>
<dbReference type="KEGG" id="hbh:E4T21_19325"/>
<keyword evidence="3" id="KW-0472">Membrane</keyword>
<dbReference type="Pfam" id="PF00989">
    <property type="entry name" value="PAS"/>
    <property type="match status" value="1"/>
</dbReference>
<feature type="domain" description="MHYT" evidence="7">
    <location>
        <begin position="19"/>
        <end position="215"/>
    </location>
</feature>
<dbReference type="PROSITE" id="PS50112">
    <property type="entry name" value="PAS"/>
    <property type="match status" value="1"/>
</dbReference>
<dbReference type="Gene3D" id="3.30.450.20">
    <property type="entry name" value="PAS domain"/>
    <property type="match status" value="1"/>
</dbReference>
<gene>
    <name evidence="8" type="ORF">E4T21_19325</name>
</gene>
<feature type="transmembrane region" description="Helical" evidence="3">
    <location>
        <begin position="62"/>
        <end position="84"/>
    </location>
</feature>
<proteinExistence type="predicted"/>
<dbReference type="SMART" id="SM00267">
    <property type="entry name" value="GGDEF"/>
    <property type="match status" value="1"/>
</dbReference>
<dbReference type="InterPro" id="IPR035919">
    <property type="entry name" value="EAL_sf"/>
</dbReference>
<dbReference type="EC" id="3.1.4.52" evidence="1"/>